<gene>
    <name evidence="1" type="ORF">BN2614_LOCUS6</name>
</gene>
<name>A0A9X9Q5R8_GULGU</name>
<reference evidence="1 2" key="1">
    <citation type="submission" date="2018-10" db="EMBL/GenBank/DDBJ databases">
        <authorList>
            <person name="Ekblom R."/>
            <person name="Jareborg N."/>
        </authorList>
    </citation>
    <scope>NUCLEOTIDE SEQUENCE [LARGE SCALE GENOMIC DNA]</scope>
    <source>
        <tissue evidence="1">Muscle</tissue>
    </source>
</reference>
<protein>
    <submittedName>
        <fullName evidence="1">Uncharacterized protein</fullName>
    </submittedName>
</protein>
<organism evidence="1 2">
    <name type="scientific">Gulo gulo</name>
    <name type="common">Wolverine</name>
    <name type="synonym">Gluton</name>
    <dbReference type="NCBI Taxonomy" id="48420"/>
    <lineage>
        <taxon>Eukaryota</taxon>
        <taxon>Metazoa</taxon>
        <taxon>Chordata</taxon>
        <taxon>Craniata</taxon>
        <taxon>Vertebrata</taxon>
        <taxon>Euteleostomi</taxon>
        <taxon>Mammalia</taxon>
        <taxon>Eutheria</taxon>
        <taxon>Laurasiatheria</taxon>
        <taxon>Carnivora</taxon>
        <taxon>Caniformia</taxon>
        <taxon>Musteloidea</taxon>
        <taxon>Mustelidae</taxon>
        <taxon>Guloninae</taxon>
        <taxon>Gulo</taxon>
    </lineage>
</organism>
<feature type="non-terminal residue" evidence="1">
    <location>
        <position position="1"/>
    </location>
</feature>
<accession>A0A9X9Q5R8</accession>
<dbReference type="EMBL" id="CYRY02039735">
    <property type="protein sequence ID" value="VCX30948.1"/>
    <property type="molecule type" value="Genomic_DNA"/>
</dbReference>
<evidence type="ECO:0000313" key="1">
    <source>
        <dbReference type="EMBL" id="VCX30948.1"/>
    </source>
</evidence>
<dbReference type="AlphaFoldDB" id="A0A9X9Q5R8"/>
<dbReference type="Proteomes" id="UP000269945">
    <property type="component" value="Unassembled WGS sequence"/>
</dbReference>
<proteinExistence type="predicted"/>
<evidence type="ECO:0000313" key="2">
    <source>
        <dbReference type="Proteomes" id="UP000269945"/>
    </source>
</evidence>
<sequence>MSTLRELSQTWANLDHMVGQLKILLKSVFD</sequence>
<keyword evidence="2" id="KW-1185">Reference proteome</keyword>
<comment type="caution">
    <text evidence="1">The sequence shown here is derived from an EMBL/GenBank/DDBJ whole genome shotgun (WGS) entry which is preliminary data.</text>
</comment>